<dbReference type="GO" id="GO:0016020">
    <property type="term" value="C:membrane"/>
    <property type="evidence" value="ECO:0007669"/>
    <property type="project" value="InterPro"/>
</dbReference>
<dbReference type="SUPFAM" id="SSF81343">
    <property type="entry name" value="Fumarate reductase respiratory complex transmembrane subunits"/>
    <property type="match status" value="1"/>
</dbReference>
<dbReference type="EMBL" id="DXIJ01000130">
    <property type="protein sequence ID" value="HIV86371.1"/>
    <property type="molecule type" value="Genomic_DNA"/>
</dbReference>
<reference evidence="2" key="1">
    <citation type="journal article" date="2021" name="PeerJ">
        <title>Extensive microbial diversity within the chicken gut microbiome revealed by metagenomics and culture.</title>
        <authorList>
            <person name="Gilroy R."/>
            <person name="Ravi A."/>
            <person name="Getino M."/>
            <person name="Pursley I."/>
            <person name="Horton D.L."/>
            <person name="Alikhan N.F."/>
            <person name="Baker D."/>
            <person name="Gharbi K."/>
            <person name="Hall N."/>
            <person name="Watson M."/>
            <person name="Adriaenssens E.M."/>
            <person name="Foster-Nyarko E."/>
            <person name="Jarju S."/>
            <person name="Secka A."/>
            <person name="Antonio M."/>
            <person name="Oren A."/>
            <person name="Chaudhuri R.R."/>
            <person name="La Ragione R."/>
            <person name="Hildebrand F."/>
            <person name="Pallen M.J."/>
        </authorList>
    </citation>
    <scope>NUCLEOTIDE SEQUENCE</scope>
    <source>
        <strain evidence="2">5790</strain>
    </source>
</reference>
<feature type="transmembrane region" description="Helical" evidence="1">
    <location>
        <begin position="159"/>
        <end position="180"/>
    </location>
</feature>
<proteinExistence type="predicted"/>
<organism evidence="2 3">
    <name type="scientific">Candidatus Monoglobus merdigallinarum</name>
    <dbReference type="NCBI Taxonomy" id="2838698"/>
    <lineage>
        <taxon>Bacteria</taxon>
        <taxon>Bacillati</taxon>
        <taxon>Bacillota</taxon>
        <taxon>Clostridia</taxon>
        <taxon>Monoglobales</taxon>
        <taxon>Monoglobaceae</taxon>
        <taxon>Monoglobus</taxon>
    </lineage>
</organism>
<keyword evidence="1" id="KW-0812">Transmembrane</keyword>
<dbReference type="Proteomes" id="UP000824162">
    <property type="component" value="Unassembled WGS sequence"/>
</dbReference>
<name>A0A9D1TMA4_9FIRM</name>
<keyword evidence="1" id="KW-0472">Membrane</keyword>
<feature type="transmembrane region" description="Helical" evidence="1">
    <location>
        <begin position="85"/>
        <end position="104"/>
    </location>
</feature>
<feature type="transmembrane region" description="Helical" evidence="1">
    <location>
        <begin position="41"/>
        <end position="64"/>
    </location>
</feature>
<comment type="caution">
    <text evidence="2">The sequence shown here is derived from an EMBL/GenBank/DDBJ whole genome shotgun (WGS) entry which is preliminary data.</text>
</comment>
<accession>A0A9D1TMA4</accession>
<keyword evidence="1" id="KW-1133">Transmembrane helix</keyword>
<feature type="transmembrane region" description="Helical" evidence="1">
    <location>
        <begin position="124"/>
        <end position="147"/>
    </location>
</feature>
<evidence type="ECO:0000313" key="2">
    <source>
        <dbReference type="EMBL" id="HIV86371.1"/>
    </source>
</evidence>
<evidence type="ECO:0000256" key="1">
    <source>
        <dbReference type="SAM" id="Phobius"/>
    </source>
</evidence>
<protein>
    <submittedName>
        <fullName evidence="2">Uncharacterized protein</fullName>
    </submittedName>
</protein>
<evidence type="ECO:0000313" key="3">
    <source>
        <dbReference type="Proteomes" id="UP000824162"/>
    </source>
</evidence>
<reference evidence="2" key="2">
    <citation type="submission" date="2021-04" db="EMBL/GenBank/DDBJ databases">
        <authorList>
            <person name="Gilroy R."/>
        </authorList>
    </citation>
    <scope>NUCLEOTIDE SEQUENCE</scope>
    <source>
        <strain evidence="2">5790</strain>
    </source>
</reference>
<sequence length="184" mass="20363">MKLKKLNAILGIAIIAALLCHAGTMTYSLITHWYNFTVCKYFAHLAETIMFLHVLISICIFFFSSDGSSLLRYPRRNISTIVQRASAVLIIVLVHMHISNYAHMATGETLTPAEALFNCLIECVYILSVFAHTAVSFSKALVTLGFVRSVRASVRLERIVYAVCAVLAAAAVFAVIRFFIGDII</sequence>
<dbReference type="AlphaFoldDB" id="A0A9D1TMA4"/>
<gene>
    <name evidence="2" type="ORF">H9900_06150</name>
</gene>
<dbReference type="InterPro" id="IPR034804">
    <property type="entry name" value="SQR/QFR_C/D"/>
</dbReference>